<feature type="transmembrane region" description="Helical" evidence="1">
    <location>
        <begin position="112"/>
        <end position="132"/>
    </location>
</feature>
<name>A0A0U9HJU3_KLENI</name>
<evidence type="ECO:0000313" key="3">
    <source>
        <dbReference type="Proteomes" id="UP000054558"/>
    </source>
</evidence>
<dbReference type="Proteomes" id="UP000054558">
    <property type="component" value="Unassembled WGS sequence"/>
</dbReference>
<evidence type="ECO:0000256" key="1">
    <source>
        <dbReference type="SAM" id="Phobius"/>
    </source>
</evidence>
<keyword evidence="1" id="KW-0472">Membrane</keyword>
<keyword evidence="1" id="KW-1133">Transmembrane helix</keyword>
<feature type="transmembrane region" description="Helical" evidence="1">
    <location>
        <begin position="81"/>
        <end position="100"/>
    </location>
</feature>
<dbReference type="AlphaFoldDB" id="A0A0U9HJU3"/>
<keyword evidence="3" id="KW-1185">Reference proteome</keyword>
<gene>
    <name evidence="2" type="ORF">KFL_001570180</name>
</gene>
<reference evidence="2 3" key="1">
    <citation type="journal article" date="2014" name="Nat. Commun.">
        <title>Klebsormidium flaccidum genome reveals primary factors for plant terrestrial adaptation.</title>
        <authorList>
            <person name="Hori K."/>
            <person name="Maruyama F."/>
            <person name="Fujisawa T."/>
            <person name="Togashi T."/>
            <person name="Yamamoto N."/>
            <person name="Seo M."/>
            <person name="Sato S."/>
            <person name="Yamada T."/>
            <person name="Mori H."/>
            <person name="Tajima N."/>
            <person name="Moriyama T."/>
            <person name="Ikeuchi M."/>
            <person name="Watanabe M."/>
            <person name="Wada H."/>
            <person name="Kobayashi K."/>
            <person name="Saito M."/>
            <person name="Masuda T."/>
            <person name="Sasaki-Sekimoto Y."/>
            <person name="Mashiguchi K."/>
            <person name="Awai K."/>
            <person name="Shimojima M."/>
            <person name="Masuda S."/>
            <person name="Iwai M."/>
            <person name="Nobusawa T."/>
            <person name="Narise T."/>
            <person name="Kondo S."/>
            <person name="Saito H."/>
            <person name="Sato R."/>
            <person name="Murakawa M."/>
            <person name="Ihara Y."/>
            <person name="Oshima-Yamada Y."/>
            <person name="Ohtaka K."/>
            <person name="Satoh M."/>
            <person name="Sonobe K."/>
            <person name="Ishii M."/>
            <person name="Ohtani R."/>
            <person name="Kanamori-Sato M."/>
            <person name="Honoki R."/>
            <person name="Miyazaki D."/>
            <person name="Mochizuki H."/>
            <person name="Umetsu J."/>
            <person name="Higashi K."/>
            <person name="Shibata D."/>
            <person name="Kamiya Y."/>
            <person name="Sato N."/>
            <person name="Nakamura Y."/>
            <person name="Tabata S."/>
            <person name="Ida S."/>
            <person name="Kurokawa K."/>
            <person name="Ohta H."/>
        </authorList>
    </citation>
    <scope>NUCLEOTIDE SEQUENCE [LARGE SCALE GENOMIC DNA]</scope>
    <source>
        <strain evidence="2 3">NIES-2285</strain>
    </source>
</reference>
<dbReference type="EMBL" id="DF237106">
    <property type="protein sequence ID" value="GAQ83679.1"/>
    <property type="molecule type" value="Genomic_DNA"/>
</dbReference>
<proteinExistence type="predicted"/>
<sequence length="215" mass="24311">MGLSTRVTADVNLGSTATSQEHHHHRGFGTRLRRHVNKRAANILHTFRKEEKMKVEYANEEEELAALTEQRYKLASGLKRTLLRIGVCFVVLAVIKILNSLREALLVTPVDYFKLVGVLSSLDYWALAFLVFDIRNTIMEIEKNDVEGDPTVRVLEQENVAIGISFEKFFKRMFKVLSAIAFAQLLGVLSVTGFQLAPDVDNGLRQLWGFVSPHL</sequence>
<protein>
    <submittedName>
        <fullName evidence="2">Uncharacterized protein</fullName>
    </submittedName>
</protein>
<feature type="transmembrane region" description="Helical" evidence="1">
    <location>
        <begin position="176"/>
        <end position="197"/>
    </location>
</feature>
<evidence type="ECO:0000313" key="2">
    <source>
        <dbReference type="EMBL" id="GAQ83679.1"/>
    </source>
</evidence>
<keyword evidence="1" id="KW-0812">Transmembrane</keyword>
<organism evidence="2 3">
    <name type="scientific">Klebsormidium nitens</name>
    <name type="common">Green alga</name>
    <name type="synonym">Ulothrix nitens</name>
    <dbReference type="NCBI Taxonomy" id="105231"/>
    <lineage>
        <taxon>Eukaryota</taxon>
        <taxon>Viridiplantae</taxon>
        <taxon>Streptophyta</taxon>
        <taxon>Klebsormidiophyceae</taxon>
        <taxon>Klebsormidiales</taxon>
        <taxon>Klebsormidiaceae</taxon>
        <taxon>Klebsormidium</taxon>
    </lineage>
</organism>
<accession>A0A0U9HJU3</accession>